<organism evidence="1">
    <name type="scientific">Desulfobacca acetoxidans</name>
    <dbReference type="NCBI Taxonomy" id="60893"/>
    <lineage>
        <taxon>Bacteria</taxon>
        <taxon>Pseudomonadati</taxon>
        <taxon>Thermodesulfobacteriota</taxon>
        <taxon>Desulfobaccia</taxon>
        <taxon>Desulfobaccales</taxon>
        <taxon>Desulfobaccaceae</taxon>
        <taxon>Desulfobacca</taxon>
    </lineage>
</organism>
<dbReference type="AlphaFoldDB" id="A0A7V6DP38"/>
<evidence type="ECO:0008006" key="2">
    <source>
        <dbReference type="Google" id="ProtNLM"/>
    </source>
</evidence>
<proteinExistence type="predicted"/>
<comment type="caution">
    <text evidence="1">The sequence shown here is derived from an EMBL/GenBank/DDBJ whole genome shotgun (WGS) entry which is preliminary data.</text>
</comment>
<accession>A0A7V6DP38</accession>
<protein>
    <recommendedName>
        <fullName evidence="2">Transposase DDE domain-containing protein</fullName>
    </recommendedName>
</protein>
<reference evidence="1" key="1">
    <citation type="journal article" date="2020" name="mSystems">
        <title>Genome- and Community-Level Interaction Insights into Carbon Utilization and Element Cycling Functions of Hydrothermarchaeota in Hydrothermal Sediment.</title>
        <authorList>
            <person name="Zhou Z."/>
            <person name="Liu Y."/>
            <person name="Xu W."/>
            <person name="Pan J."/>
            <person name="Luo Z.H."/>
            <person name="Li M."/>
        </authorList>
    </citation>
    <scope>NUCLEOTIDE SEQUENCE [LARGE SCALE GENOMIC DNA]</scope>
    <source>
        <strain evidence="1">SpSt-767</strain>
    </source>
</reference>
<evidence type="ECO:0000313" key="1">
    <source>
        <dbReference type="EMBL" id="HHS28838.1"/>
    </source>
</evidence>
<dbReference type="EMBL" id="DTGR01000059">
    <property type="protein sequence ID" value="HHS28838.1"/>
    <property type="molecule type" value="Genomic_DNA"/>
</dbReference>
<sequence>MSDAVFRGGSKPSNDGDTALKMVTHVVRFIRQHHGEEVPIILRLDAGFFDQEWCAGFEKLQIGYICRGRHGGAAVCRPGGQKQRTAPVCLGLRGLWMQTKRAFSFGVRGSWQKPRVKYALIIG</sequence>
<gene>
    <name evidence="1" type="ORF">ENV52_03945</name>
</gene>
<name>A0A7V6DP38_9BACT</name>